<keyword evidence="6 7" id="KW-0472">Membrane</keyword>
<keyword evidence="4" id="KW-0560">Oxidoreductase</keyword>
<evidence type="ECO:0000256" key="5">
    <source>
        <dbReference type="ARBA" id="ARBA00023098"/>
    </source>
</evidence>
<sequence>MDLILLAVPFFFVLIAVELVTDRLRGQRNYRLADSINSLSTGALSTSTGLLTKGVGLVSYALAWEHLALLRLPDGAVWVWLLAFVLYDFCYYWLHRLGHERNVLWAAHSVHHQSEEYNLTTALRQTSSGFLFSWIFYLPLALIGVPPLVFVTVASLNLLYQFWVHTRHVPKLGWLEWVLITPSNHRVHHAQNPLYLDRNYGGVFILWDRLFGTFQEEDPREPVVFGVTTPLASWNPLWANLQFYAQLWRDARRTRSLWDKLRIWFMPTGWRPADVEAGYPQAKVDLAQFRKFEIPLGRAQQLYVALQFAVYAGLGSYLMEVAERAPPAALVLGWTLMAFGLFVLGVALENRPWAARLELLRLASNGPALYLGGVLGLGAVTPLAWLLLGLYSLFSLFSLCGLAFCRRLALGTQVAETSAQPEQPAQHQQAAEHP</sequence>
<dbReference type="EMBL" id="CP030750">
    <property type="protein sequence ID" value="AXA22712.1"/>
    <property type="molecule type" value="Genomic_DNA"/>
</dbReference>
<evidence type="ECO:0000256" key="6">
    <source>
        <dbReference type="ARBA" id="ARBA00023136"/>
    </source>
</evidence>
<dbReference type="GO" id="GO:0008610">
    <property type="term" value="P:lipid biosynthetic process"/>
    <property type="evidence" value="ECO:0007669"/>
    <property type="project" value="InterPro"/>
</dbReference>
<dbReference type="Proteomes" id="UP000251617">
    <property type="component" value="Chromosome"/>
</dbReference>
<evidence type="ECO:0000256" key="4">
    <source>
        <dbReference type="ARBA" id="ARBA00023002"/>
    </source>
</evidence>
<feature type="transmembrane region" description="Helical" evidence="7">
    <location>
        <begin position="75"/>
        <end position="94"/>
    </location>
</feature>
<feature type="transmembrane region" description="Helical" evidence="7">
    <location>
        <begin position="325"/>
        <end position="347"/>
    </location>
</feature>
<protein>
    <recommendedName>
        <fullName evidence="8">Fatty acid hydroxylase domain-containing protein</fullName>
    </recommendedName>
</protein>
<dbReference type="PANTHER" id="PTHR21624">
    <property type="entry name" value="STEROL DESATURASE-RELATED PROTEIN"/>
    <property type="match status" value="1"/>
</dbReference>
<keyword evidence="5" id="KW-0443">Lipid metabolism</keyword>
<keyword evidence="3 7" id="KW-1133">Transmembrane helix</keyword>
<feature type="transmembrane region" description="Helical" evidence="7">
    <location>
        <begin position="43"/>
        <end position="63"/>
    </location>
</feature>
<dbReference type="GO" id="GO:0006643">
    <property type="term" value="P:membrane lipid metabolic process"/>
    <property type="evidence" value="ECO:0007669"/>
    <property type="project" value="TreeGrafter"/>
</dbReference>
<dbReference type="Pfam" id="PF04116">
    <property type="entry name" value="FA_hydroxylase"/>
    <property type="match status" value="1"/>
</dbReference>
<evidence type="ECO:0000259" key="8">
    <source>
        <dbReference type="Pfam" id="PF04116"/>
    </source>
</evidence>
<feature type="transmembrane region" description="Helical" evidence="7">
    <location>
        <begin position="134"/>
        <end position="160"/>
    </location>
</feature>
<reference evidence="9 10" key="1">
    <citation type="submission" date="2018-06" db="EMBL/GenBank/DDBJ databases">
        <title>The genome of Pseudomonas putida NX-1, a lignin degrader.</title>
        <authorList>
            <person name="Xu Z."/>
        </authorList>
    </citation>
    <scope>NUCLEOTIDE SEQUENCE [LARGE SCALE GENOMIC DNA]</scope>
    <source>
        <strain evidence="9 10">NX-1</strain>
    </source>
</reference>
<dbReference type="GO" id="GO:0005506">
    <property type="term" value="F:iron ion binding"/>
    <property type="evidence" value="ECO:0007669"/>
    <property type="project" value="InterPro"/>
</dbReference>
<dbReference type="GO" id="GO:0050479">
    <property type="term" value="F:glyceryl-ether monooxygenase activity"/>
    <property type="evidence" value="ECO:0007669"/>
    <property type="project" value="TreeGrafter"/>
</dbReference>
<evidence type="ECO:0000256" key="7">
    <source>
        <dbReference type="SAM" id="Phobius"/>
    </source>
</evidence>
<gene>
    <name evidence="9" type="ORF">C1S65_00705</name>
</gene>
<comment type="subcellular location">
    <subcellularLocation>
        <location evidence="1">Endomembrane system</location>
        <topology evidence="1">Multi-pass membrane protein</topology>
    </subcellularLocation>
</comment>
<evidence type="ECO:0000256" key="1">
    <source>
        <dbReference type="ARBA" id="ARBA00004127"/>
    </source>
</evidence>
<accession>A0AAD0L3V2</accession>
<dbReference type="GO" id="GO:0016020">
    <property type="term" value="C:membrane"/>
    <property type="evidence" value="ECO:0007669"/>
    <property type="project" value="GOC"/>
</dbReference>
<proteinExistence type="predicted"/>
<dbReference type="PANTHER" id="PTHR21624:SF1">
    <property type="entry name" value="ALKYLGLYCEROL MONOOXYGENASE"/>
    <property type="match status" value="1"/>
</dbReference>
<dbReference type="GO" id="GO:0012505">
    <property type="term" value="C:endomembrane system"/>
    <property type="evidence" value="ECO:0007669"/>
    <property type="project" value="UniProtKB-SubCell"/>
</dbReference>
<evidence type="ECO:0000313" key="10">
    <source>
        <dbReference type="Proteomes" id="UP000251617"/>
    </source>
</evidence>
<dbReference type="InterPro" id="IPR006694">
    <property type="entry name" value="Fatty_acid_hydroxylase"/>
</dbReference>
<evidence type="ECO:0000256" key="3">
    <source>
        <dbReference type="ARBA" id="ARBA00022989"/>
    </source>
</evidence>
<feature type="domain" description="Fatty acid hydroxylase" evidence="8">
    <location>
        <begin position="80"/>
        <end position="213"/>
    </location>
</feature>
<dbReference type="InterPro" id="IPR051689">
    <property type="entry name" value="Sterol_desaturase/TMEM195"/>
</dbReference>
<organism evidence="9 10">
    <name type="scientific">Pseudomonas putida</name>
    <name type="common">Arthrobacter siderocapsulatus</name>
    <dbReference type="NCBI Taxonomy" id="303"/>
    <lineage>
        <taxon>Bacteria</taxon>
        <taxon>Pseudomonadati</taxon>
        <taxon>Pseudomonadota</taxon>
        <taxon>Gammaproteobacteria</taxon>
        <taxon>Pseudomonadales</taxon>
        <taxon>Pseudomonadaceae</taxon>
        <taxon>Pseudomonas</taxon>
    </lineage>
</organism>
<keyword evidence="2 7" id="KW-0812">Transmembrane</keyword>
<evidence type="ECO:0000256" key="2">
    <source>
        <dbReference type="ARBA" id="ARBA00022692"/>
    </source>
</evidence>
<evidence type="ECO:0000313" key="9">
    <source>
        <dbReference type="EMBL" id="AXA22712.1"/>
    </source>
</evidence>
<name>A0AAD0L3V2_PSEPU</name>
<dbReference type="AlphaFoldDB" id="A0AAD0L3V2"/>